<dbReference type="AlphaFoldDB" id="A0A560BJG6"/>
<dbReference type="RefSeq" id="WP_145673743.1">
    <property type="nucleotide sequence ID" value="NZ_VITF01000002.1"/>
</dbReference>
<evidence type="ECO:0000313" key="2">
    <source>
        <dbReference type="EMBL" id="TWA72742.1"/>
    </source>
</evidence>
<organism evidence="2 3">
    <name type="scientific">Azospirillum brasilense</name>
    <dbReference type="NCBI Taxonomy" id="192"/>
    <lineage>
        <taxon>Bacteria</taxon>
        <taxon>Pseudomonadati</taxon>
        <taxon>Pseudomonadota</taxon>
        <taxon>Alphaproteobacteria</taxon>
        <taxon>Rhodospirillales</taxon>
        <taxon>Azospirillaceae</taxon>
        <taxon>Azospirillum</taxon>
    </lineage>
</organism>
<feature type="transmembrane region" description="Helical" evidence="1">
    <location>
        <begin position="44"/>
        <end position="66"/>
    </location>
</feature>
<proteinExistence type="predicted"/>
<sequence>MTASDDYQWLLIAALSPSCALPLPLPPGPLDGTPDRTPVSESPFGHRLALVAGVALAVLPVLVAALA</sequence>
<dbReference type="EMBL" id="VITF01000002">
    <property type="protein sequence ID" value="TWA72742.1"/>
    <property type="molecule type" value="Genomic_DNA"/>
</dbReference>
<evidence type="ECO:0000313" key="3">
    <source>
        <dbReference type="Proteomes" id="UP000316083"/>
    </source>
</evidence>
<keyword evidence="1" id="KW-1133">Transmembrane helix</keyword>
<gene>
    <name evidence="2" type="ORF">FBZ82_102342</name>
</gene>
<keyword evidence="1" id="KW-0812">Transmembrane</keyword>
<dbReference type="Proteomes" id="UP000316083">
    <property type="component" value="Unassembled WGS sequence"/>
</dbReference>
<reference evidence="2 3" key="1">
    <citation type="submission" date="2019-06" db="EMBL/GenBank/DDBJ databases">
        <title>Genomic Encyclopedia of Type Strains, Phase IV (KMG-V): Genome sequencing to study the core and pangenomes of soil and plant-associated prokaryotes.</title>
        <authorList>
            <person name="Whitman W."/>
        </authorList>
    </citation>
    <scope>NUCLEOTIDE SEQUENCE [LARGE SCALE GENOMIC DNA]</scope>
    <source>
        <strain evidence="2 3">BR 11796</strain>
    </source>
</reference>
<comment type="caution">
    <text evidence="2">The sequence shown here is derived from an EMBL/GenBank/DDBJ whole genome shotgun (WGS) entry which is preliminary data.</text>
</comment>
<accession>A0A560BJG6</accession>
<name>A0A560BJG6_AZOBR</name>
<keyword evidence="1" id="KW-0472">Membrane</keyword>
<evidence type="ECO:0000256" key="1">
    <source>
        <dbReference type="SAM" id="Phobius"/>
    </source>
</evidence>
<protein>
    <submittedName>
        <fullName evidence="2">Uncharacterized protein</fullName>
    </submittedName>
</protein>